<evidence type="ECO:0000313" key="3">
    <source>
        <dbReference type="Proteomes" id="UP000230423"/>
    </source>
</evidence>
<evidence type="ECO:0000256" key="1">
    <source>
        <dbReference type="SAM" id="Phobius"/>
    </source>
</evidence>
<keyword evidence="3" id="KW-1185">Reference proteome</keyword>
<feature type="transmembrane region" description="Helical" evidence="1">
    <location>
        <begin position="71"/>
        <end position="93"/>
    </location>
</feature>
<evidence type="ECO:0000313" key="2">
    <source>
        <dbReference type="EMBL" id="PIO68554.1"/>
    </source>
</evidence>
<keyword evidence="1" id="KW-1133">Transmembrane helix</keyword>
<proteinExistence type="predicted"/>
<reference evidence="2 3" key="1">
    <citation type="submission" date="2015-09" db="EMBL/GenBank/DDBJ databases">
        <title>Draft genome of the parasitic nematode Teladorsagia circumcincta isolate WARC Sus (inbred).</title>
        <authorList>
            <person name="Mitreva M."/>
        </authorList>
    </citation>
    <scope>NUCLEOTIDE SEQUENCE [LARGE SCALE GENOMIC DNA]</scope>
    <source>
        <strain evidence="2 3">S</strain>
    </source>
</reference>
<protein>
    <submittedName>
        <fullName evidence="2">Uncharacterized protein</fullName>
    </submittedName>
</protein>
<organism evidence="2 3">
    <name type="scientific">Teladorsagia circumcincta</name>
    <name type="common">Brown stomach worm</name>
    <name type="synonym">Ostertagia circumcincta</name>
    <dbReference type="NCBI Taxonomy" id="45464"/>
    <lineage>
        <taxon>Eukaryota</taxon>
        <taxon>Metazoa</taxon>
        <taxon>Ecdysozoa</taxon>
        <taxon>Nematoda</taxon>
        <taxon>Chromadorea</taxon>
        <taxon>Rhabditida</taxon>
        <taxon>Rhabditina</taxon>
        <taxon>Rhabditomorpha</taxon>
        <taxon>Strongyloidea</taxon>
        <taxon>Trichostrongylidae</taxon>
        <taxon>Teladorsagia</taxon>
    </lineage>
</organism>
<dbReference type="Proteomes" id="UP000230423">
    <property type="component" value="Unassembled WGS sequence"/>
</dbReference>
<sequence length="137" mass="15758">KRICNSIESKGLPLALRASSRDERYERQFKHYGNIRDEDERTQETGETQTLECSKDVVTIRDAPLIEMRPFIGVLLILSLSAVAEIRVNLCVLRCKDNHMREMDNEWSTDFTLPLLNLLRTTGNETAAYLKAKLICE</sequence>
<name>A0A2G9UE75_TELCI</name>
<feature type="non-terminal residue" evidence="2">
    <location>
        <position position="1"/>
    </location>
</feature>
<keyword evidence="1" id="KW-0812">Transmembrane</keyword>
<dbReference type="EMBL" id="KZ347050">
    <property type="protein sequence ID" value="PIO68554.1"/>
    <property type="molecule type" value="Genomic_DNA"/>
</dbReference>
<accession>A0A2G9UE75</accession>
<gene>
    <name evidence="2" type="ORF">TELCIR_09655</name>
</gene>
<dbReference type="AlphaFoldDB" id="A0A2G9UE75"/>
<dbReference type="OrthoDB" id="5790531at2759"/>
<keyword evidence="1" id="KW-0472">Membrane</keyword>